<gene>
    <name evidence="18" type="ORF">J2S17_005159</name>
</gene>
<dbReference type="PIRSF" id="PIRSF006135">
    <property type="entry name" value="CobU"/>
    <property type="match status" value="1"/>
</dbReference>
<evidence type="ECO:0000256" key="3">
    <source>
        <dbReference type="ARBA" id="ARBA00001522"/>
    </source>
</evidence>
<keyword evidence="15" id="KW-0342">GTP-binding</keyword>
<sequence length="190" mass="21254">MARQLIFISGGVRSGKSSFAEELAADIANLTNGRLHYIAAGQASDNEMDLRIKRHQEDRANSGYEWKTWEQPTELTKLSTSFQHGDIILLDCLTTLLNNEFFRGNSLNDPEYQYEVMYEIKEGIIQILSQCHTLIVVSNEVLNDPLGNNELVMAYGKTLGELHQFVTSLADQAYLVEAGIPLQMKGGQVT</sequence>
<comment type="catalytic activity">
    <reaction evidence="3">
        <text>adenosylcob(III)inamide + GTP = adenosylcob(III)inamide phosphate + GDP + H(+)</text>
        <dbReference type="Rhea" id="RHEA:15765"/>
        <dbReference type="ChEBI" id="CHEBI:2480"/>
        <dbReference type="ChEBI" id="CHEBI:15378"/>
        <dbReference type="ChEBI" id="CHEBI:37565"/>
        <dbReference type="ChEBI" id="CHEBI:58189"/>
        <dbReference type="ChEBI" id="CHEBI:58502"/>
        <dbReference type="EC" id="2.7.1.156"/>
    </reaction>
</comment>
<proteinExistence type="inferred from homology"/>
<dbReference type="Proteomes" id="UP001238088">
    <property type="component" value="Unassembled WGS sequence"/>
</dbReference>
<evidence type="ECO:0000256" key="11">
    <source>
        <dbReference type="ARBA" id="ARBA00022679"/>
    </source>
</evidence>
<keyword evidence="19" id="KW-1185">Reference proteome</keyword>
<comment type="catalytic activity">
    <reaction evidence="2">
        <text>adenosylcob(III)inamide phosphate + GTP + H(+) = adenosylcob(III)inamide-GDP + diphosphate</text>
        <dbReference type="Rhea" id="RHEA:22712"/>
        <dbReference type="ChEBI" id="CHEBI:15378"/>
        <dbReference type="ChEBI" id="CHEBI:33019"/>
        <dbReference type="ChEBI" id="CHEBI:37565"/>
        <dbReference type="ChEBI" id="CHEBI:58502"/>
        <dbReference type="ChEBI" id="CHEBI:60487"/>
        <dbReference type="EC" id="2.7.7.62"/>
    </reaction>
</comment>
<evidence type="ECO:0000313" key="19">
    <source>
        <dbReference type="Proteomes" id="UP001238088"/>
    </source>
</evidence>
<reference evidence="18 19" key="1">
    <citation type="submission" date="2023-07" db="EMBL/GenBank/DDBJ databases">
        <title>Genomic Encyclopedia of Type Strains, Phase IV (KMG-IV): sequencing the most valuable type-strain genomes for metagenomic binning, comparative biology and taxonomic classification.</title>
        <authorList>
            <person name="Goeker M."/>
        </authorList>
    </citation>
    <scope>NUCLEOTIDE SEQUENCE [LARGE SCALE GENOMIC DNA]</scope>
    <source>
        <strain evidence="18 19">DSM 23494</strain>
    </source>
</reference>
<evidence type="ECO:0000256" key="6">
    <source>
        <dbReference type="ARBA" id="ARBA00005159"/>
    </source>
</evidence>
<name>A0ABU0APM1_9BACI</name>
<keyword evidence="13 18" id="KW-0418">Kinase</keyword>
<keyword evidence="18" id="KW-0548">Nucleotidyltransferase</keyword>
<dbReference type="RefSeq" id="WP_307479094.1">
    <property type="nucleotide sequence ID" value="NZ_JAUSUB010000035.1"/>
</dbReference>
<evidence type="ECO:0000256" key="15">
    <source>
        <dbReference type="ARBA" id="ARBA00023134"/>
    </source>
</evidence>
<evidence type="ECO:0000256" key="13">
    <source>
        <dbReference type="ARBA" id="ARBA00022777"/>
    </source>
</evidence>
<keyword evidence="12" id="KW-0547">Nucleotide-binding</keyword>
<dbReference type="GO" id="GO:0043752">
    <property type="term" value="F:adenosylcobinamide kinase activity"/>
    <property type="evidence" value="ECO:0007669"/>
    <property type="project" value="UniProtKB-EC"/>
</dbReference>
<comment type="caution">
    <text evidence="18">The sequence shown here is derived from an EMBL/GenBank/DDBJ whole genome shotgun (WGS) entry which is preliminary data.</text>
</comment>
<evidence type="ECO:0000256" key="8">
    <source>
        <dbReference type="ARBA" id="ARBA00012016"/>
    </source>
</evidence>
<evidence type="ECO:0000256" key="16">
    <source>
        <dbReference type="ARBA" id="ARBA00029570"/>
    </source>
</evidence>
<comment type="function">
    <text evidence="4">Catalyzes ATP-dependent phosphorylation of adenosylcobinamide and addition of GMP to adenosylcobinamide phosphate.</text>
</comment>
<accession>A0ABU0APM1</accession>
<protein>
    <recommendedName>
        <fullName evidence="16">Adenosylcobinamide kinase</fullName>
        <ecNumber evidence="8">2.7.1.156</ecNumber>
        <ecNumber evidence="9">2.7.7.62</ecNumber>
    </recommendedName>
    <alternativeName>
        <fullName evidence="17">Adenosylcobinamide-phosphate guanylyltransferase</fullName>
    </alternativeName>
</protein>
<dbReference type="SUPFAM" id="SSF52540">
    <property type="entry name" value="P-loop containing nucleoside triphosphate hydrolases"/>
    <property type="match status" value="1"/>
</dbReference>
<comment type="catalytic activity">
    <reaction evidence="1">
        <text>adenosylcob(III)inamide + ATP = adenosylcob(III)inamide phosphate + ADP + H(+)</text>
        <dbReference type="Rhea" id="RHEA:15769"/>
        <dbReference type="ChEBI" id="CHEBI:2480"/>
        <dbReference type="ChEBI" id="CHEBI:15378"/>
        <dbReference type="ChEBI" id="CHEBI:30616"/>
        <dbReference type="ChEBI" id="CHEBI:58502"/>
        <dbReference type="ChEBI" id="CHEBI:456216"/>
        <dbReference type="EC" id="2.7.1.156"/>
    </reaction>
</comment>
<dbReference type="EC" id="2.7.1.156" evidence="8"/>
<comment type="pathway">
    <text evidence="6">Cofactor biosynthesis; adenosylcobalamin biosynthesis; adenosylcobalamin from cob(II)yrinate a,c-diamide: step 5/7.</text>
</comment>
<keyword evidence="10" id="KW-0169">Cobalamin biosynthesis</keyword>
<dbReference type="EMBL" id="JAUSUB010000035">
    <property type="protein sequence ID" value="MDQ0273238.1"/>
    <property type="molecule type" value="Genomic_DNA"/>
</dbReference>
<evidence type="ECO:0000256" key="9">
    <source>
        <dbReference type="ARBA" id="ARBA00012523"/>
    </source>
</evidence>
<evidence type="ECO:0000256" key="5">
    <source>
        <dbReference type="ARBA" id="ARBA00004692"/>
    </source>
</evidence>
<dbReference type="EC" id="2.7.7.62" evidence="9"/>
<comment type="similarity">
    <text evidence="7">Belongs to the CobU/CobP family.</text>
</comment>
<keyword evidence="14" id="KW-0067">ATP-binding</keyword>
<dbReference type="CDD" id="cd00544">
    <property type="entry name" value="CobU"/>
    <property type="match status" value="1"/>
</dbReference>
<evidence type="ECO:0000256" key="10">
    <source>
        <dbReference type="ARBA" id="ARBA00022573"/>
    </source>
</evidence>
<dbReference type="InterPro" id="IPR027417">
    <property type="entry name" value="P-loop_NTPase"/>
</dbReference>
<evidence type="ECO:0000256" key="17">
    <source>
        <dbReference type="ARBA" id="ARBA00030571"/>
    </source>
</evidence>
<evidence type="ECO:0000256" key="1">
    <source>
        <dbReference type="ARBA" id="ARBA00000312"/>
    </source>
</evidence>
<evidence type="ECO:0000256" key="7">
    <source>
        <dbReference type="ARBA" id="ARBA00007490"/>
    </source>
</evidence>
<evidence type="ECO:0000256" key="14">
    <source>
        <dbReference type="ARBA" id="ARBA00022840"/>
    </source>
</evidence>
<keyword evidence="11 18" id="KW-0808">Transferase</keyword>
<dbReference type="PANTHER" id="PTHR34848:SF1">
    <property type="entry name" value="BIFUNCTIONAL ADENOSYLCOBALAMIN BIOSYNTHESIS PROTEIN COBU"/>
    <property type="match status" value="1"/>
</dbReference>
<organism evidence="18 19">
    <name type="scientific">Cytobacillus purgationiresistens</name>
    <dbReference type="NCBI Taxonomy" id="863449"/>
    <lineage>
        <taxon>Bacteria</taxon>
        <taxon>Bacillati</taxon>
        <taxon>Bacillota</taxon>
        <taxon>Bacilli</taxon>
        <taxon>Bacillales</taxon>
        <taxon>Bacillaceae</taxon>
        <taxon>Cytobacillus</taxon>
    </lineage>
</organism>
<dbReference type="Gene3D" id="3.40.50.300">
    <property type="entry name" value="P-loop containing nucleotide triphosphate hydrolases"/>
    <property type="match status" value="1"/>
</dbReference>
<dbReference type="Pfam" id="PF02283">
    <property type="entry name" value="CobU"/>
    <property type="match status" value="1"/>
</dbReference>
<dbReference type="InterPro" id="IPR003203">
    <property type="entry name" value="CobU/CobP"/>
</dbReference>
<evidence type="ECO:0000256" key="2">
    <source>
        <dbReference type="ARBA" id="ARBA00000711"/>
    </source>
</evidence>
<dbReference type="GO" id="GO:0008820">
    <property type="term" value="F:cobinamide phosphate guanylyltransferase activity"/>
    <property type="evidence" value="ECO:0007669"/>
    <property type="project" value="UniProtKB-EC"/>
</dbReference>
<comment type="pathway">
    <text evidence="5">Cofactor biosynthesis; adenosylcobalamin biosynthesis; adenosylcobalamin from cob(II)yrinate a,c-diamide: step 6/7.</text>
</comment>
<evidence type="ECO:0000313" key="18">
    <source>
        <dbReference type="EMBL" id="MDQ0273238.1"/>
    </source>
</evidence>
<evidence type="ECO:0000256" key="12">
    <source>
        <dbReference type="ARBA" id="ARBA00022741"/>
    </source>
</evidence>
<evidence type="ECO:0000256" key="4">
    <source>
        <dbReference type="ARBA" id="ARBA00003889"/>
    </source>
</evidence>
<dbReference type="PANTHER" id="PTHR34848">
    <property type="match status" value="1"/>
</dbReference>